<keyword evidence="3" id="KW-1185">Reference proteome</keyword>
<keyword evidence="1" id="KW-0812">Transmembrane</keyword>
<feature type="transmembrane region" description="Helical" evidence="1">
    <location>
        <begin position="53"/>
        <end position="71"/>
    </location>
</feature>
<dbReference type="Proteomes" id="UP001153199">
    <property type="component" value="Unassembled WGS sequence"/>
</dbReference>
<evidence type="ECO:0000313" key="2">
    <source>
        <dbReference type="EMBL" id="MDG6145877.1"/>
    </source>
</evidence>
<dbReference type="RefSeq" id="WP_270324292.1">
    <property type="nucleotide sequence ID" value="NZ_JAMWEC010000002.1"/>
</dbReference>
<evidence type="ECO:0000313" key="3">
    <source>
        <dbReference type="Proteomes" id="UP001153199"/>
    </source>
</evidence>
<gene>
    <name evidence="2" type="ORF">NF717_09490</name>
</gene>
<name>A0A9X4NYG8_9LACT</name>
<organism evidence="2 3">
    <name type="scientific">Lactococcus formosensis</name>
    <dbReference type="NCBI Taxonomy" id="1281486"/>
    <lineage>
        <taxon>Bacteria</taxon>
        <taxon>Bacillati</taxon>
        <taxon>Bacillota</taxon>
        <taxon>Bacilli</taxon>
        <taxon>Lactobacillales</taxon>
        <taxon>Streptococcaceae</taxon>
        <taxon>Lactococcus</taxon>
    </lineage>
</organism>
<reference evidence="2" key="1">
    <citation type="submission" date="2022-06" db="EMBL/GenBank/DDBJ databases">
        <title>Lactococcus from bovine mastitis in China.</title>
        <authorList>
            <person name="Lin Y."/>
            <person name="Han B."/>
        </authorList>
    </citation>
    <scope>NUCLEOTIDE SEQUENCE</scope>
    <source>
        <strain evidence="2">Ningxia-I-26</strain>
    </source>
</reference>
<keyword evidence="1" id="KW-0472">Membrane</keyword>
<keyword evidence="1" id="KW-1133">Transmembrane helix</keyword>
<accession>A0A9X4NYG8</accession>
<comment type="caution">
    <text evidence="2">The sequence shown here is derived from an EMBL/GenBank/DDBJ whole genome shotgun (WGS) entry which is preliminary data.</text>
</comment>
<protein>
    <submittedName>
        <fullName evidence="2">Hemolysin XhlA family protein</fullName>
    </submittedName>
</protein>
<proteinExistence type="predicted"/>
<dbReference type="EMBL" id="JAMWFV010000017">
    <property type="protein sequence ID" value="MDG6145877.1"/>
    <property type="molecule type" value="Genomic_DNA"/>
</dbReference>
<sequence>MEEKAWQEVLERLARIETKLDNYELLREKADKAYSMALHNEEAIREIKSNNRWAWGYMIALGLGVVSYFLTKGIGG</sequence>
<dbReference type="InterPro" id="IPR019715">
    <property type="entry name" value="Haemolysin_XhlA"/>
</dbReference>
<dbReference type="Pfam" id="PF10779">
    <property type="entry name" value="XhlA"/>
    <property type="match status" value="1"/>
</dbReference>
<dbReference type="AlphaFoldDB" id="A0A9X4NYG8"/>
<evidence type="ECO:0000256" key="1">
    <source>
        <dbReference type="SAM" id="Phobius"/>
    </source>
</evidence>